<dbReference type="GO" id="GO:0004222">
    <property type="term" value="F:metalloendopeptidase activity"/>
    <property type="evidence" value="ECO:0007669"/>
    <property type="project" value="InterPro"/>
</dbReference>
<comment type="cofactor">
    <cofactor evidence="10">
        <name>Zn(2+)</name>
        <dbReference type="ChEBI" id="CHEBI:29105"/>
    </cofactor>
    <text evidence="10">Binds 1 zinc ion per subunit.</text>
</comment>
<evidence type="ECO:0000256" key="3">
    <source>
        <dbReference type="ARBA" id="ARBA00022692"/>
    </source>
</evidence>
<reference evidence="14" key="4">
    <citation type="submission" date="2016-09" db="EMBL/GenBank/DDBJ databases">
        <authorList>
            <person name="Pfeiffer F."/>
        </authorList>
    </citation>
    <scope>NUCLEOTIDE SEQUENCE</scope>
    <source>
        <strain evidence="14">ATCC 43099</strain>
    </source>
</reference>
<dbReference type="InterPro" id="IPR001915">
    <property type="entry name" value="Peptidase_M48"/>
</dbReference>
<evidence type="ECO:0000256" key="5">
    <source>
        <dbReference type="ARBA" id="ARBA00022801"/>
    </source>
</evidence>
<evidence type="ECO:0000256" key="12">
    <source>
        <dbReference type="SAM" id="Phobius"/>
    </source>
</evidence>
<keyword evidence="4" id="KW-0479">Metal-binding</keyword>
<dbReference type="EMBL" id="CP001932">
    <property type="protein sequence ID" value="ADD06065.1"/>
    <property type="molecule type" value="Genomic_DNA"/>
</dbReference>
<dbReference type="Proteomes" id="UP000001879">
    <property type="component" value="Chromosome"/>
</dbReference>
<dbReference type="Pfam" id="PF01435">
    <property type="entry name" value="Peptidase_M48"/>
    <property type="match status" value="1"/>
</dbReference>
<keyword evidence="5 10" id="KW-0378">Hydrolase</keyword>
<comment type="similarity">
    <text evidence="10">Belongs to the peptidase M48 family.</text>
</comment>
<feature type="compositionally biased region" description="Polar residues" evidence="11">
    <location>
        <begin position="339"/>
        <end position="350"/>
    </location>
</feature>
<reference evidence="15 17" key="3">
    <citation type="journal article" date="2014" name="PLoS Genet.">
        <title>Phylogenetically driven sequencing of extremely halophilic archaea reveals strategies for static and dynamic osmo-response.</title>
        <authorList>
            <person name="Becker E.A."/>
            <person name="Seitzer P.M."/>
            <person name="Tritt A."/>
            <person name="Larsen D."/>
            <person name="Krusor M."/>
            <person name="Yao A.I."/>
            <person name="Wu D."/>
            <person name="Madern D."/>
            <person name="Eisen J.A."/>
            <person name="Darling A.E."/>
            <person name="Facciotti M.T."/>
        </authorList>
    </citation>
    <scope>NUCLEOTIDE SEQUENCE [LARGE SCALE GENOMIC DNA]</scope>
    <source>
        <strain evidence="17">ATCC 43099 / DSM 3394 / CCM 3739 / CIP 104546 / IAM 13178 / JCM 8861 / NBRC 102185 / NCIMB 2190 / MS3</strain>
        <strain evidence="15">MS-3</strain>
    </source>
</reference>
<dbReference type="KEGG" id="nmg:Nmag_2505"/>
<dbReference type="CDD" id="cd07329">
    <property type="entry name" value="M56_like"/>
    <property type="match status" value="1"/>
</dbReference>
<dbReference type="Gene3D" id="3.30.2010.10">
    <property type="entry name" value="Metalloproteases ('zincins'), catalytic domain"/>
    <property type="match status" value="1"/>
</dbReference>
<dbReference type="PaxDb" id="547559-Nmag_2505"/>
<evidence type="ECO:0000256" key="6">
    <source>
        <dbReference type="ARBA" id="ARBA00022833"/>
    </source>
</evidence>
<keyword evidence="16" id="KW-1185">Reference proteome</keyword>
<reference evidence="16" key="1">
    <citation type="submission" date="2010-02" db="EMBL/GenBank/DDBJ databases">
        <title>Complete sequence of chromosome of Natrialba magadii ATCC 43099.</title>
        <authorList>
            <consortium name="US DOE Joint Genome Institute"/>
            <person name="Lucas S."/>
            <person name="Copeland A."/>
            <person name="Lapidus A."/>
            <person name="Cheng J.-F."/>
            <person name="Bruce D."/>
            <person name="Goodwin L."/>
            <person name="Pitluck S."/>
            <person name="Davenport K."/>
            <person name="Saunders E."/>
            <person name="Detter J.C."/>
            <person name="Han C."/>
            <person name="Tapia R."/>
            <person name="Land M."/>
            <person name="Hauser L."/>
            <person name="Kyrpides N."/>
            <person name="Mikhailova N."/>
            <person name="De Castro R.E."/>
            <person name="Maupin-Furlow J.A."/>
            <person name="Woyke T."/>
        </authorList>
    </citation>
    <scope>NUCLEOTIDE SEQUENCE [LARGE SCALE GENOMIC DNA]</scope>
    <source>
        <strain evidence="16">ATCC 43099 / DSM 3394 / CCM 3739 / CIP 104546 / IAM 13178 / JCM 8861 / NBRC 102185 / NCIMB 2190 / MS3</strain>
    </source>
</reference>
<evidence type="ECO:0000256" key="10">
    <source>
        <dbReference type="RuleBase" id="RU003983"/>
    </source>
</evidence>
<evidence type="ECO:0000313" key="15">
    <source>
        <dbReference type="EMBL" id="ELY30938.1"/>
    </source>
</evidence>
<evidence type="ECO:0000256" key="1">
    <source>
        <dbReference type="ARBA" id="ARBA00022475"/>
    </source>
</evidence>
<dbReference type="HOGENOM" id="CLU_042266_0_0_2"/>
<keyword evidence="2 10" id="KW-0645">Protease</keyword>
<protein>
    <submittedName>
        <fullName evidence="15">Peptidase M48 Ste24p</fullName>
    </submittedName>
    <submittedName>
        <fullName evidence="14">Peptidase M48 family protein</fullName>
    </submittedName>
</protein>
<feature type="transmembrane region" description="Helical" evidence="12">
    <location>
        <begin position="218"/>
        <end position="246"/>
    </location>
</feature>
<dbReference type="PANTHER" id="PTHR43221:SF2">
    <property type="entry name" value="PROTEASE HTPX HOMOLOG"/>
    <property type="match status" value="1"/>
</dbReference>
<feature type="transmembrane region" description="Helical" evidence="12">
    <location>
        <begin position="190"/>
        <end position="212"/>
    </location>
</feature>
<dbReference type="STRING" id="547559.Nmag_2505"/>
<evidence type="ECO:0000259" key="13">
    <source>
        <dbReference type="Pfam" id="PF01435"/>
    </source>
</evidence>
<keyword evidence="7 12" id="KW-1133">Transmembrane helix</keyword>
<dbReference type="GO" id="GO:0046872">
    <property type="term" value="F:metal ion binding"/>
    <property type="evidence" value="ECO:0007669"/>
    <property type="project" value="UniProtKB-KW"/>
</dbReference>
<dbReference type="OrthoDB" id="205560at2157"/>
<reference evidence="14 16" key="2">
    <citation type="journal article" date="2012" name="BMC Genomics">
        <title>A comparative genomics perspective on the genetic content of the alkaliphilic haloarchaeon Natrialba magadii ATCC 43099T.</title>
        <authorList>
            <person name="Siddaramappa S."/>
            <person name="Challacombe J.F."/>
            <person name="Decastro R.E."/>
            <person name="Pfeiffer F."/>
            <person name="Sastre D.E."/>
            <person name="Gimenez M.I."/>
            <person name="Paggi R.A."/>
            <person name="Detter J.C."/>
            <person name="Davenport K.W."/>
            <person name="Goodwin L.A."/>
            <person name="Kyrpides N."/>
            <person name="Tapia R."/>
            <person name="Pitluck S."/>
            <person name="Lucas S."/>
            <person name="Woyke T."/>
            <person name="Maupin-Furlow J.A."/>
        </authorList>
    </citation>
    <scope>NUCLEOTIDE SEQUENCE [LARGE SCALE GENOMIC DNA]</scope>
    <source>
        <strain evidence="14">ATCC 43099</strain>
        <strain evidence="16">ATCC 43099 / DSM 3394 / CCM 3739 / CIP 104546 / IAM 13178 / JCM 8861 / NBRC 102185 / NCIMB 2190 / MS3</strain>
    </source>
</reference>
<evidence type="ECO:0000313" key="16">
    <source>
        <dbReference type="Proteomes" id="UP000001879"/>
    </source>
</evidence>
<evidence type="ECO:0000256" key="2">
    <source>
        <dbReference type="ARBA" id="ARBA00022670"/>
    </source>
</evidence>
<sequence>MPLTPDRRLQGRIAAAFALVVGVNGLVLSVLVWSIHRLLSASGRSLSVELGVPASVGALLVGAIGLVAVQARYGSLTAVSGLEPEPIDGDGPRNVGARVRRLATQADVPQPAVAVADCTEPNCLTVGSQRSPTIVVTTGLLDALGDTELDAALAHEVAHLANRDLTVVSAVAAIVAIGDRLLERERMLRGVLVAMIVFVIRLGPVFGLMLLFVLVAPFVAITVGFLVVSPVARLLLGIYAITLGLFAKAREYAADRGASQLVGDPAAVASALETLDGGDRPKRDARLDASATLGIVSQSLSIDWADGEGDEDGDADESWFERLFVGQFDMWRENVSEFGNRQSENGFDQQRSSDRGAVDADANASAGAGDDSESKSWIVEPLVKPVVDPIRDRIRQVLTWRPPTHPTTESRIERLQMLERRRCD</sequence>
<dbReference type="AlphaFoldDB" id="D3SY94"/>
<keyword evidence="1" id="KW-1003">Cell membrane</keyword>
<accession>D3SY94</accession>
<proteinExistence type="inferred from homology"/>
<feature type="transmembrane region" description="Helical" evidence="12">
    <location>
        <begin position="50"/>
        <end position="69"/>
    </location>
</feature>
<feature type="region of interest" description="Disordered" evidence="11">
    <location>
        <begin position="339"/>
        <end position="374"/>
    </location>
</feature>
<dbReference type="GeneID" id="8825359"/>
<gene>
    <name evidence="14" type="ordered locus">Nmag_2505</name>
    <name evidence="15" type="ORF">C500_07868</name>
</gene>
<dbReference type="InterPro" id="IPR050083">
    <property type="entry name" value="HtpX_protease"/>
</dbReference>
<keyword evidence="3 12" id="KW-0812">Transmembrane</keyword>
<feature type="transmembrane region" description="Helical" evidence="12">
    <location>
        <begin position="12"/>
        <end position="35"/>
    </location>
</feature>
<organism evidence="14 16">
    <name type="scientific">Natrialba magadii (strain ATCC 43099 / DSM 3394 / CCM 3739 / CIP 104546 / IAM 13178 / JCM 8861 / NBRC 102185 / NCIMB 2190 / MS3)</name>
    <name type="common">Natronobacterium magadii</name>
    <dbReference type="NCBI Taxonomy" id="547559"/>
    <lineage>
        <taxon>Archaea</taxon>
        <taxon>Methanobacteriati</taxon>
        <taxon>Methanobacteriota</taxon>
        <taxon>Stenosarchaea group</taxon>
        <taxon>Halobacteria</taxon>
        <taxon>Halobacteriales</taxon>
        <taxon>Natrialbaceae</taxon>
        <taxon>Natrialba</taxon>
    </lineage>
</organism>
<evidence type="ECO:0000256" key="7">
    <source>
        <dbReference type="ARBA" id="ARBA00022989"/>
    </source>
</evidence>
<dbReference type="Proteomes" id="UP000011543">
    <property type="component" value="Unassembled WGS sequence"/>
</dbReference>
<feature type="domain" description="Peptidase M48" evidence="13">
    <location>
        <begin position="94"/>
        <end position="416"/>
    </location>
</feature>
<keyword evidence="9 12" id="KW-0472">Membrane</keyword>
<dbReference type="PANTHER" id="PTHR43221">
    <property type="entry name" value="PROTEASE HTPX"/>
    <property type="match status" value="1"/>
</dbReference>
<evidence type="ECO:0000313" key="14">
    <source>
        <dbReference type="EMBL" id="ADD06065.1"/>
    </source>
</evidence>
<name>D3SY94_NATMM</name>
<dbReference type="RefSeq" id="WP_004215330.1">
    <property type="nucleotide sequence ID" value="NC_013922.1"/>
</dbReference>
<evidence type="ECO:0000256" key="9">
    <source>
        <dbReference type="ARBA" id="ARBA00023136"/>
    </source>
</evidence>
<dbReference type="EMBL" id="AOHS01000029">
    <property type="protein sequence ID" value="ELY30938.1"/>
    <property type="molecule type" value="Genomic_DNA"/>
</dbReference>
<evidence type="ECO:0000256" key="11">
    <source>
        <dbReference type="SAM" id="MobiDB-lite"/>
    </source>
</evidence>
<evidence type="ECO:0000256" key="4">
    <source>
        <dbReference type="ARBA" id="ARBA00022723"/>
    </source>
</evidence>
<dbReference type="eggNOG" id="arCOG01331">
    <property type="taxonomic scope" value="Archaea"/>
</dbReference>
<keyword evidence="6 10" id="KW-0862">Zinc</keyword>
<keyword evidence="8 10" id="KW-0482">Metalloprotease</keyword>
<dbReference type="GO" id="GO:0006508">
    <property type="term" value="P:proteolysis"/>
    <property type="evidence" value="ECO:0007669"/>
    <property type="project" value="UniProtKB-KW"/>
</dbReference>
<dbReference type="PATRIC" id="fig|547559.17.peg.1544"/>
<evidence type="ECO:0000313" key="17">
    <source>
        <dbReference type="Proteomes" id="UP000011543"/>
    </source>
</evidence>
<evidence type="ECO:0000256" key="8">
    <source>
        <dbReference type="ARBA" id="ARBA00023049"/>
    </source>
</evidence>
<feature type="compositionally biased region" description="Low complexity" evidence="11">
    <location>
        <begin position="359"/>
        <end position="369"/>
    </location>
</feature>